<dbReference type="GO" id="GO:0003746">
    <property type="term" value="F:translation elongation factor activity"/>
    <property type="evidence" value="ECO:0007669"/>
    <property type="project" value="UniProtKB-KW"/>
</dbReference>
<dbReference type="EMBL" id="JAWJUL010000686">
    <property type="protein sequence ID" value="MDV3444086.1"/>
    <property type="molecule type" value="Genomic_DNA"/>
</dbReference>
<sequence length="69" mass="7694">RLADDLQLLQRAAQTAYETATHEENIAENKYDTLGLDQQAGRFRAEEQPALAALFITQAHQRPQSDAAL</sequence>
<reference evidence="1 2" key="1">
    <citation type="submission" date="2023-10" db="EMBL/GenBank/DDBJ databases">
        <title>Pseudomonas otitidis isolated from a paediatric patient with cystic fibrosis in Chile.</title>
        <authorList>
            <person name="Amsteins-Romero L."/>
            <person name="Opazo-Capurro A."/>
            <person name="Matus-Kohler M."/>
            <person name="Gonzalez-Rocha G."/>
        </authorList>
    </citation>
    <scope>NUCLEOTIDE SEQUENCE [LARGE SCALE GENOMIC DNA]</scope>
    <source>
        <strain evidence="1 2">P-714</strain>
    </source>
</reference>
<dbReference type="Proteomes" id="UP001273935">
    <property type="component" value="Unassembled WGS sequence"/>
</dbReference>
<keyword evidence="1" id="KW-0648">Protein biosynthesis</keyword>
<keyword evidence="2" id="KW-1185">Reference proteome</keyword>
<name>A0ABU3Y1Q6_9GAMM</name>
<accession>A0ABU3Y1Q6</accession>
<feature type="non-terminal residue" evidence="1">
    <location>
        <position position="1"/>
    </location>
</feature>
<evidence type="ECO:0000313" key="1">
    <source>
        <dbReference type="EMBL" id="MDV3444086.1"/>
    </source>
</evidence>
<proteinExistence type="predicted"/>
<protein>
    <submittedName>
        <fullName evidence="1">Transcription elongation factor GreAB</fullName>
    </submittedName>
</protein>
<feature type="non-terminal residue" evidence="1">
    <location>
        <position position="69"/>
    </location>
</feature>
<comment type="caution">
    <text evidence="1">The sequence shown here is derived from an EMBL/GenBank/DDBJ whole genome shotgun (WGS) entry which is preliminary data.</text>
</comment>
<evidence type="ECO:0000313" key="2">
    <source>
        <dbReference type="Proteomes" id="UP001273935"/>
    </source>
</evidence>
<organism evidence="1 2">
    <name type="scientific">Metapseudomonas otitidis</name>
    <dbReference type="NCBI Taxonomy" id="319939"/>
    <lineage>
        <taxon>Bacteria</taxon>
        <taxon>Pseudomonadati</taxon>
        <taxon>Pseudomonadota</taxon>
        <taxon>Gammaproteobacteria</taxon>
        <taxon>Pseudomonadales</taxon>
        <taxon>Pseudomonadaceae</taxon>
        <taxon>Metapseudomonas</taxon>
    </lineage>
</organism>
<keyword evidence="1" id="KW-0251">Elongation factor</keyword>
<gene>
    <name evidence="1" type="ORF">R0G64_32915</name>
</gene>